<protein>
    <submittedName>
        <fullName evidence="2">Uncharacterized protein</fullName>
    </submittedName>
</protein>
<feature type="non-terminal residue" evidence="2">
    <location>
        <position position="310"/>
    </location>
</feature>
<evidence type="ECO:0000313" key="3">
    <source>
        <dbReference type="Proteomes" id="UP000266841"/>
    </source>
</evidence>
<reference evidence="2 3" key="1">
    <citation type="journal article" date="2012" name="Genome Biol.">
        <title>Genome and low-iron response of an oceanic diatom adapted to chronic iron limitation.</title>
        <authorList>
            <person name="Lommer M."/>
            <person name="Specht M."/>
            <person name="Roy A.S."/>
            <person name="Kraemer L."/>
            <person name="Andreson R."/>
            <person name="Gutowska M.A."/>
            <person name="Wolf J."/>
            <person name="Bergner S.V."/>
            <person name="Schilhabel M.B."/>
            <person name="Klostermeier U.C."/>
            <person name="Beiko R.G."/>
            <person name="Rosenstiel P."/>
            <person name="Hippler M."/>
            <person name="Laroche J."/>
        </authorList>
    </citation>
    <scope>NUCLEOTIDE SEQUENCE [LARGE SCALE GENOMIC DNA]</scope>
    <source>
        <strain evidence="2 3">CCMP1005</strain>
    </source>
</reference>
<feature type="compositionally biased region" description="Polar residues" evidence="1">
    <location>
        <begin position="201"/>
        <end position="212"/>
    </location>
</feature>
<feature type="compositionally biased region" description="Low complexity" evidence="1">
    <location>
        <begin position="144"/>
        <end position="158"/>
    </location>
</feature>
<name>K0RB56_THAOC</name>
<proteinExistence type="predicted"/>
<dbReference type="AlphaFoldDB" id="K0RB56"/>
<dbReference type="Proteomes" id="UP000266841">
    <property type="component" value="Unassembled WGS sequence"/>
</dbReference>
<gene>
    <name evidence="2" type="ORF">THAOC_29936</name>
</gene>
<feature type="region of interest" description="Disordered" evidence="1">
    <location>
        <begin position="181"/>
        <end position="213"/>
    </location>
</feature>
<evidence type="ECO:0000256" key="1">
    <source>
        <dbReference type="SAM" id="MobiDB-lite"/>
    </source>
</evidence>
<comment type="caution">
    <text evidence="2">The sequence shown here is derived from an EMBL/GenBank/DDBJ whole genome shotgun (WGS) entry which is preliminary data.</text>
</comment>
<accession>K0RB56</accession>
<evidence type="ECO:0000313" key="2">
    <source>
        <dbReference type="EMBL" id="EJK50948.1"/>
    </source>
</evidence>
<organism evidence="2 3">
    <name type="scientific">Thalassiosira oceanica</name>
    <name type="common">Marine diatom</name>
    <dbReference type="NCBI Taxonomy" id="159749"/>
    <lineage>
        <taxon>Eukaryota</taxon>
        <taxon>Sar</taxon>
        <taxon>Stramenopiles</taxon>
        <taxon>Ochrophyta</taxon>
        <taxon>Bacillariophyta</taxon>
        <taxon>Coscinodiscophyceae</taxon>
        <taxon>Thalassiosirophycidae</taxon>
        <taxon>Thalassiosirales</taxon>
        <taxon>Thalassiosiraceae</taxon>
        <taxon>Thalassiosira</taxon>
    </lineage>
</organism>
<feature type="compositionally biased region" description="Basic and acidic residues" evidence="1">
    <location>
        <begin position="119"/>
        <end position="133"/>
    </location>
</feature>
<dbReference type="EMBL" id="AGNL01042529">
    <property type="protein sequence ID" value="EJK50948.1"/>
    <property type="molecule type" value="Genomic_DNA"/>
</dbReference>
<sequence length="310" mass="34301">MVTRILWQNFPLHANFIRSVYLWRVHLRHLWPDGFDSTRCFGPRTSLSIINREVPRYGFATVETVVWISRAIDGQFASFQACQPRRHIPRDDRGGSGSMDAITGGPAKRALRRRAQQPGDHRLLRRGKADGRWSYEIGLPPPGRSARASPSPRAVRAPDAVQEAPLHVLLQGAGGYTRDALGGARGFTETNSSDEDGENESYGSGSVGNSEQPVVVVPNGSNLEGGKYLAEAYIVPDETVYEATPALPWFKQRRTKLMMAVILKYSCRNTSGVMQEAFRNGAQIIKTFSQSMVVNRQADSRTIEDDGRAG</sequence>
<keyword evidence="3" id="KW-1185">Reference proteome</keyword>
<feature type="region of interest" description="Disordered" evidence="1">
    <location>
        <begin position="86"/>
        <end position="158"/>
    </location>
</feature>